<reference evidence="3 4" key="1">
    <citation type="submission" date="2019-08" db="EMBL/GenBank/DDBJ databases">
        <authorList>
            <person name="Seo Y.L."/>
        </authorList>
    </citation>
    <scope>NUCLEOTIDE SEQUENCE [LARGE SCALE GENOMIC DNA]</scope>
    <source>
        <strain evidence="3 4">MaA-C15</strain>
    </source>
</reference>
<dbReference type="InterPro" id="IPR043143">
    <property type="entry name" value="Mal/L-sulf/L-lact_DH-like_NADP"/>
</dbReference>
<keyword evidence="4" id="KW-1185">Reference proteome</keyword>
<protein>
    <submittedName>
        <fullName evidence="3">Ldh family oxidoreductase</fullName>
    </submittedName>
</protein>
<dbReference type="InterPro" id="IPR036111">
    <property type="entry name" value="Mal/L-sulfo/L-lacto_DH-like_sf"/>
</dbReference>
<keyword evidence="2" id="KW-0560">Oxidoreductase</keyword>
<gene>
    <name evidence="3" type="ORF">FY036_14825</name>
</gene>
<dbReference type="PANTHER" id="PTHR11091:SF0">
    <property type="entry name" value="MALATE DEHYDROGENASE"/>
    <property type="match status" value="1"/>
</dbReference>
<dbReference type="Proteomes" id="UP000323258">
    <property type="component" value="Unassembled WGS sequence"/>
</dbReference>
<sequence>MGSDTTRLSIDDAVALAQQACERAGAGEAAARSLARAVVDAEVAGQPNVGLAHLIDHLDALRAGRIAGHAVPAVTRPAPAFFHCDAGGGIAQLGFDMAFDELAQTARQLGIALFAQHNAYTCGALGWFANRLADEGLVAIAATNGPALLAGSGGTKPVYCTNPLAFAAPRAGGPPLLIDQASSETAFVNVRQAAKAGRAIPQGWALDADGNPTTDAKAAVKGALLAFGGARGANIALMVEVLAAGLTGANWSLDAPSFVSGSQSPGSGLLVIAIEPRLLDPDFENRLGAQLDRLDAAYGVHIPGAGKGASRQAAQRAGLEIANAILARLRG</sequence>
<name>A0A5D4GU57_9HYPH</name>
<dbReference type="SUPFAM" id="SSF89733">
    <property type="entry name" value="L-sulfolactate dehydrogenase-like"/>
    <property type="match status" value="1"/>
</dbReference>
<dbReference type="RefSeq" id="WP_148915513.1">
    <property type="nucleotide sequence ID" value="NZ_VSZS01000064.1"/>
</dbReference>
<organism evidence="3 4">
    <name type="scientific">Neoaquamicrobium microcysteis</name>
    <dbReference type="NCBI Taxonomy" id="2682781"/>
    <lineage>
        <taxon>Bacteria</taxon>
        <taxon>Pseudomonadati</taxon>
        <taxon>Pseudomonadota</taxon>
        <taxon>Alphaproteobacteria</taxon>
        <taxon>Hyphomicrobiales</taxon>
        <taxon>Phyllobacteriaceae</taxon>
        <taxon>Neoaquamicrobium</taxon>
    </lineage>
</organism>
<dbReference type="OrthoDB" id="9811519at2"/>
<dbReference type="EMBL" id="VSZS01000064">
    <property type="protein sequence ID" value="TYR31542.1"/>
    <property type="molecule type" value="Genomic_DNA"/>
</dbReference>
<dbReference type="Gene3D" id="1.10.1530.10">
    <property type="match status" value="1"/>
</dbReference>
<evidence type="ECO:0000313" key="4">
    <source>
        <dbReference type="Proteomes" id="UP000323258"/>
    </source>
</evidence>
<dbReference type="Gene3D" id="3.30.1370.60">
    <property type="entry name" value="Hypothetical oxidoreductase yiak, domain 2"/>
    <property type="match status" value="1"/>
</dbReference>
<reference evidence="3 4" key="2">
    <citation type="submission" date="2019-09" db="EMBL/GenBank/DDBJ databases">
        <title>Mesorhizobium sp. MaA-C15 isolated from Microcystis aeruginosa.</title>
        <authorList>
            <person name="Jeong S.E."/>
            <person name="Jin H.M."/>
            <person name="Jeon C.O."/>
        </authorList>
    </citation>
    <scope>NUCLEOTIDE SEQUENCE [LARGE SCALE GENOMIC DNA]</scope>
    <source>
        <strain evidence="3 4">MaA-C15</strain>
    </source>
</reference>
<comment type="caution">
    <text evidence="3">The sequence shown here is derived from an EMBL/GenBank/DDBJ whole genome shotgun (WGS) entry which is preliminary data.</text>
</comment>
<dbReference type="GO" id="GO:0016491">
    <property type="term" value="F:oxidoreductase activity"/>
    <property type="evidence" value="ECO:0007669"/>
    <property type="project" value="UniProtKB-KW"/>
</dbReference>
<dbReference type="PANTHER" id="PTHR11091">
    <property type="entry name" value="OXIDOREDUCTASE-RELATED"/>
    <property type="match status" value="1"/>
</dbReference>
<accession>A0A5D4GU57</accession>
<comment type="similarity">
    <text evidence="1">Belongs to the LDH2/MDH2 oxidoreductase family.</text>
</comment>
<evidence type="ECO:0000256" key="1">
    <source>
        <dbReference type="ARBA" id="ARBA00006056"/>
    </source>
</evidence>
<dbReference type="AlphaFoldDB" id="A0A5D4GU57"/>
<evidence type="ECO:0000256" key="2">
    <source>
        <dbReference type="ARBA" id="ARBA00023002"/>
    </source>
</evidence>
<evidence type="ECO:0000313" key="3">
    <source>
        <dbReference type="EMBL" id="TYR31542.1"/>
    </source>
</evidence>
<dbReference type="InterPro" id="IPR003767">
    <property type="entry name" value="Malate/L-lactate_DH-like"/>
</dbReference>
<dbReference type="Pfam" id="PF02615">
    <property type="entry name" value="Ldh_2"/>
    <property type="match status" value="1"/>
</dbReference>
<dbReference type="InterPro" id="IPR043144">
    <property type="entry name" value="Mal/L-sulf/L-lact_DH-like_ah"/>
</dbReference>
<proteinExistence type="inferred from homology"/>